<evidence type="ECO:0000313" key="1">
    <source>
        <dbReference type="EMBL" id="VAW90449.1"/>
    </source>
</evidence>
<organism evidence="1">
    <name type="scientific">hydrothermal vent metagenome</name>
    <dbReference type="NCBI Taxonomy" id="652676"/>
    <lineage>
        <taxon>unclassified sequences</taxon>
        <taxon>metagenomes</taxon>
        <taxon>ecological metagenomes</taxon>
    </lineage>
</organism>
<dbReference type="EMBL" id="UOFQ01000191">
    <property type="protein sequence ID" value="VAW90449.1"/>
    <property type="molecule type" value="Genomic_DNA"/>
</dbReference>
<sequence length="107" mass="12504">MTKSTTLVDDEVPKWDIALEGLANDTYRMKGAALNIDDFQKLAVDNRIRFDDIMVTMFELCIYSKWQYKNDQGEVTITRQTLDQLFVNGRLQEKDMRDFSGDWMPLA</sequence>
<dbReference type="AlphaFoldDB" id="A0A3B0ZWY6"/>
<accession>A0A3B0ZWY6</accession>
<reference evidence="1" key="1">
    <citation type="submission" date="2018-06" db="EMBL/GenBank/DDBJ databases">
        <authorList>
            <person name="Zhirakovskaya E."/>
        </authorList>
    </citation>
    <scope>NUCLEOTIDE SEQUENCE</scope>
</reference>
<proteinExistence type="predicted"/>
<gene>
    <name evidence="1" type="ORF">MNBD_GAMMA17-971</name>
</gene>
<protein>
    <submittedName>
        <fullName evidence="1">Uncharacterized protein</fullName>
    </submittedName>
</protein>
<name>A0A3B0ZWY6_9ZZZZ</name>